<dbReference type="Proteomes" id="UP000076842">
    <property type="component" value="Unassembled WGS sequence"/>
</dbReference>
<protein>
    <submittedName>
        <fullName evidence="3">Amidase signature enzyme</fullName>
    </submittedName>
</protein>
<feature type="chain" id="PRO_5007856606" evidence="1">
    <location>
        <begin position="21"/>
        <end position="563"/>
    </location>
</feature>
<organism evidence="3 4">
    <name type="scientific">Calocera cornea HHB12733</name>
    <dbReference type="NCBI Taxonomy" id="1353952"/>
    <lineage>
        <taxon>Eukaryota</taxon>
        <taxon>Fungi</taxon>
        <taxon>Dikarya</taxon>
        <taxon>Basidiomycota</taxon>
        <taxon>Agaricomycotina</taxon>
        <taxon>Dacrymycetes</taxon>
        <taxon>Dacrymycetales</taxon>
        <taxon>Dacrymycetaceae</taxon>
        <taxon>Calocera</taxon>
    </lineage>
</organism>
<reference evidence="3 4" key="1">
    <citation type="journal article" date="2016" name="Mol. Biol. Evol.">
        <title>Comparative Genomics of Early-Diverging Mushroom-Forming Fungi Provides Insights into the Origins of Lignocellulose Decay Capabilities.</title>
        <authorList>
            <person name="Nagy L.G."/>
            <person name="Riley R."/>
            <person name="Tritt A."/>
            <person name="Adam C."/>
            <person name="Daum C."/>
            <person name="Floudas D."/>
            <person name="Sun H."/>
            <person name="Yadav J.S."/>
            <person name="Pangilinan J."/>
            <person name="Larsson K.H."/>
            <person name="Matsuura K."/>
            <person name="Barry K."/>
            <person name="Labutti K."/>
            <person name="Kuo R."/>
            <person name="Ohm R.A."/>
            <person name="Bhattacharya S.S."/>
            <person name="Shirouzu T."/>
            <person name="Yoshinaga Y."/>
            <person name="Martin F.M."/>
            <person name="Grigoriev I.V."/>
            <person name="Hibbett D.S."/>
        </authorList>
    </citation>
    <scope>NUCLEOTIDE SEQUENCE [LARGE SCALE GENOMIC DNA]</scope>
    <source>
        <strain evidence="3 4">HHB12733</strain>
    </source>
</reference>
<dbReference type="STRING" id="1353952.A0A165DJ97"/>
<keyword evidence="4" id="KW-1185">Reference proteome</keyword>
<gene>
    <name evidence="3" type="ORF">CALCODRAFT_440868</name>
</gene>
<dbReference type="InterPro" id="IPR036928">
    <property type="entry name" value="AS_sf"/>
</dbReference>
<sequence length="563" mass="59941">MLSHRLLLTALACLLGIVSANIDFGARDLSARKCIDYPAYPDLYEASFAEITAGLESGLYTSVDLVKAYLARIDEVNLKGPVLRAVIETSPVALAEAAKLDALRKNGTVLGPLHGIPIIVKDNIDTQPEDGMNTTAGSYALVGTITPGDAAVIKGLKKQGAIILAKANLSQWAFWRSSTLLPSGWTSVGGQCTNPYFPFGNPSGSSGGSAICAAIGLSAAALGSDTGGSVIYPSSYQNLVGIRPTIGLVSRTGVVPISEHHDTVGPIARSVTDAAILLNAIAGPDASDNYTLAQPSPVPDYTAGLKKDALKGVRLGVPRNFNNAGWFTSATSTNTGIDTVFEQAIADLEALGATVVEANVTNINDILNGTNVYYIFSSDFRKDLEEYLATLKYVPSGIKNIDDLIDFDNAHPELEEPLTYESQDLFYQSANTSIDDPRYRQTIAYMSLVGKGGIDAALNDNNVTALIFPSPQSTFSAVAGYPQITVPLGFLPPYTAPVQVQNHTVQTYDPFPGLPFGLTFAGTGYSEATLISYAYAFEQATHHRLEKRAYWEAIPKTQIPDVQ</sequence>
<proteinExistence type="predicted"/>
<dbReference type="FunCoup" id="A0A165DJ97">
    <property type="interactions" value="186"/>
</dbReference>
<evidence type="ECO:0000259" key="2">
    <source>
        <dbReference type="Pfam" id="PF01425"/>
    </source>
</evidence>
<dbReference type="Pfam" id="PF01425">
    <property type="entry name" value="Amidase"/>
    <property type="match status" value="1"/>
</dbReference>
<dbReference type="SUPFAM" id="SSF75304">
    <property type="entry name" value="Amidase signature (AS) enzymes"/>
    <property type="match status" value="1"/>
</dbReference>
<dbReference type="PANTHER" id="PTHR42678:SF34">
    <property type="entry name" value="OS04G0183300 PROTEIN"/>
    <property type="match status" value="1"/>
</dbReference>
<dbReference type="InterPro" id="IPR023631">
    <property type="entry name" value="Amidase_dom"/>
</dbReference>
<name>A0A165DJ97_9BASI</name>
<feature type="domain" description="Amidase" evidence="2">
    <location>
        <begin position="64"/>
        <end position="530"/>
    </location>
</feature>
<dbReference type="EMBL" id="KV424051">
    <property type="protein sequence ID" value="KZT52926.1"/>
    <property type="molecule type" value="Genomic_DNA"/>
</dbReference>
<evidence type="ECO:0000256" key="1">
    <source>
        <dbReference type="SAM" id="SignalP"/>
    </source>
</evidence>
<dbReference type="InParanoid" id="A0A165DJ97"/>
<evidence type="ECO:0000313" key="3">
    <source>
        <dbReference type="EMBL" id="KZT52926.1"/>
    </source>
</evidence>
<accession>A0A165DJ97</accession>
<dbReference type="OrthoDB" id="566138at2759"/>
<dbReference type="Gene3D" id="3.90.1300.10">
    <property type="entry name" value="Amidase signature (AS) domain"/>
    <property type="match status" value="1"/>
</dbReference>
<dbReference type="AlphaFoldDB" id="A0A165DJ97"/>
<dbReference type="PANTHER" id="PTHR42678">
    <property type="entry name" value="AMIDASE"/>
    <property type="match status" value="1"/>
</dbReference>
<keyword evidence="1" id="KW-0732">Signal</keyword>
<feature type="signal peptide" evidence="1">
    <location>
        <begin position="1"/>
        <end position="20"/>
    </location>
</feature>
<evidence type="ECO:0000313" key="4">
    <source>
        <dbReference type="Proteomes" id="UP000076842"/>
    </source>
</evidence>